<keyword evidence="1" id="KW-0812">Transmembrane</keyword>
<organism evidence="2 3">
    <name type="scientific">Pedobacter caeni</name>
    <dbReference type="NCBI Taxonomy" id="288992"/>
    <lineage>
        <taxon>Bacteria</taxon>
        <taxon>Pseudomonadati</taxon>
        <taxon>Bacteroidota</taxon>
        <taxon>Sphingobacteriia</taxon>
        <taxon>Sphingobacteriales</taxon>
        <taxon>Sphingobacteriaceae</taxon>
        <taxon>Pedobacter</taxon>
    </lineage>
</organism>
<dbReference type="Proteomes" id="UP000184287">
    <property type="component" value="Unassembled WGS sequence"/>
</dbReference>
<dbReference type="EMBL" id="FQUQ01000008">
    <property type="protein sequence ID" value="SHG85909.1"/>
    <property type="molecule type" value="Genomic_DNA"/>
</dbReference>
<keyword evidence="1" id="KW-0472">Membrane</keyword>
<reference evidence="3" key="1">
    <citation type="submission" date="2016-11" db="EMBL/GenBank/DDBJ databases">
        <authorList>
            <person name="Varghese N."/>
            <person name="Submissions S."/>
        </authorList>
    </citation>
    <scope>NUCLEOTIDE SEQUENCE [LARGE SCALE GENOMIC DNA]</scope>
    <source>
        <strain evidence="3">DSM 16990</strain>
    </source>
</reference>
<keyword evidence="1" id="KW-1133">Transmembrane helix</keyword>
<evidence type="ECO:0000256" key="1">
    <source>
        <dbReference type="SAM" id="Phobius"/>
    </source>
</evidence>
<name>A0A1M5N9N5_9SPHI</name>
<dbReference type="STRING" id="288992.SAMN04488522_10830"/>
<accession>A0A1M5N9N5</accession>
<keyword evidence="3" id="KW-1185">Reference proteome</keyword>
<sequence length="68" mass="7686">MCLKLFDINLTYTVLVFGINSFILASLSMNKTMSKEVLEISVLVDEKFDMSFNLVEGIFGLILSVFDK</sequence>
<evidence type="ECO:0000313" key="2">
    <source>
        <dbReference type="EMBL" id="SHG85909.1"/>
    </source>
</evidence>
<gene>
    <name evidence="2" type="ORF">SAMN04488522_10830</name>
</gene>
<evidence type="ECO:0000313" key="3">
    <source>
        <dbReference type="Proteomes" id="UP000184287"/>
    </source>
</evidence>
<feature type="transmembrane region" description="Helical" evidence="1">
    <location>
        <begin position="12"/>
        <end position="30"/>
    </location>
</feature>
<protein>
    <submittedName>
        <fullName evidence="2">Uncharacterized protein</fullName>
    </submittedName>
</protein>
<proteinExistence type="predicted"/>
<dbReference type="AlphaFoldDB" id="A0A1M5N9N5"/>